<dbReference type="EMBL" id="KI913957">
    <property type="protein sequence ID" value="ETW04621.1"/>
    <property type="molecule type" value="Genomic_DNA"/>
</dbReference>
<evidence type="ECO:0000256" key="3">
    <source>
        <dbReference type="ARBA" id="ARBA00022857"/>
    </source>
</evidence>
<keyword evidence="3 6" id="KW-0521">NADP</keyword>
<dbReference type="UniPathway" id="UPA00058">
    <property type="reaction ID" value="UER00103"/>
</dbReference>
<feature type="transmembrane region" description="Helical" evidence="6">
    <location>
        <begin position="39"/>
        <end position="55"/>
    </location>
</feature>
<dbReference type="PANTHER" id="PTHR10572:SF24">
    <property type="entry name" value="3-HYDROXY-3-METHYLGLUTARYL-COENZYME A REDUCTASE"/>
    <property type="match status" value="1"/>
</dbReference>
<sequence>MMLIALATVAVSSEGVRSVLEEIFAWLVQVLVDNTQEFFWGLLLMTCFCLLSYIMEPEKPKEHLRDMAGGSNSSNKPRWEVFRVTNYFVSALFVVSLSLLISHQNTHHSIDTSTTSKSISTMSSNPMVFYAASCGCIMSLTYFFAFFAVGFVSNQMHEDSSEDEKEVDDAKWKDVKKQAKSSNVAAPCQPPMKPIAPTKPVAASLVPLDADDKAILTKLTTKNPTTGRPLLALHDLEKTLQDYERAVRIRRHYFEAQSNLDFTHLPIEGYDYSKIYGSNCEVVVGYVPMPVGLAGPIRVNGDMVYLPMATTEGCLIASTNRGCKVLSMDPRGVEAIILGDAITRAPCVRFERAADAAALKAFLDDKTNFDALASEFNSTTRYGRMTSVKTIQSGRNCYIRLACNAGNAMGMNMVSKGTLAVLAYLKTLFPSMDLIAISGNVCTDKKSAAINWIDGRGKSVVADAVVKASVVESILKTTVDALVDLNIQKNFVGSAMAGSLGGFNAHAANILTAIYLATGQDPAQNVESSSCMTNMEKTANGDLYLSVTMPSMEVGTVGGGTHLAPQQACLGLMGCAPHQIHEVGESGARRLACAIAAGVMAGELSLLAALATNELVKSHMDLNRKK</sequence>
<dbReference type="VEuPathDB" id="FungiDB:H310_03816"/>
<evidence type="ECO:0000256" key="4">
    <source>
        <dbReference type="ARBA" id="ARBA00023002"/>
    </source>
</evidence>
<dbReference type="PRINTS" id="PR00071">
    <property type="entry name" value="HMGCOARDTASE"/>
</dbReference>
<comment type="catalytic activity">
    <reaction evidence="6">
        <text>(R)-mevalonate + 2 NADP(+) + CoA = (3S)-3-hydroxy-3-methylglutaryl-CoA + 2 NADPH + 2 H(+)</text>
        <dbReference type="Rhea" id="RHEA:15989"/>
        <dbReference type="ChEBI" id="CHEBI:15378"/>
        <dbReference type="ChEBI" id="CHEBI:36464"/>
        <dbReference type="ChEBI" id="CHEBI:43074"/>
        <dbReference type="ChEBI" id="CHEBI:57287"/>
        <dbReference type="ChEBI" id="CHEBI:57783"/>
        <dbReference type="ChEBI" id="CHEBI:58349"/>
        <dbReference type="EC" id="1.1.1.34"/>
    </reaction>
</comment>
<evidence type="ECO:0000256" key="6">
    <source>
        <dbReference type="RuleBase" id="RU361219"/>
    </source>
</evidence>
<dbReference type="GO" id="GO:0008299">
    <property type="term" value="P:isoprenoid biosynthetic process"/>
    <property type="evidence" value="ECO:0007669"/>
    <property type="project" value="InterPro"/>
</dbReference>
<dbReference type="SUPFAM" id="SSF55035">
    <property type="entry name" value="NAD-binding domain of HMG-CoA reductase"/>
    <property type="match status" value="1"/>
</dbReference>
<keyword evidence="6" id="KW-0256">Endoplasmic reticulum</keyword>
<dbReference type="OrthoDB" id="310654at2759"/>
<dbReference type="PROSITE" id="PS50065">
    <property type="entry name" value="HMG_COA_REDUCTASE_4"/>
    <property type="match status" value="1"/>
</dbReference>
<dbReference type="Gene3D" id="3.30.70.420">
    <property type="entry name" value="Hydroxymethylglutaryl-CoA reductase, class I/II, NAD/NADP-binding domain"/>
    <property type="match status" value="1"/>
</dbReference>
<dbReference type="GO" id="GO:0005778">
    <property type="term" value="C:peroxisomal membrane"/>
    <property type="evidence" value="ECO:0007669"/>
    <property type="project" value="TreeGrafter"/>
</dbReference>
<accession>A0A024UDX5</accession>
<dbReference type="InterPro" id="IPR023076">
    <property type="entry name" value="HMG_CoA_Rdtase_CS"/>
</dbReference>
<dbReference type="PROSITE" id="PS00318">
    <property type="entry name" value="HMG_COA_REDUCTASE_2"/>
    <property type="match status" value="1"/>
</dbReference>
<evidence type="ECO:0000313" key="7">
    <source>
        <dbReference type="EMBL" id="ETW04621.1"/>
    </source>
</evidence>
<dbReference type="GeneID" id="20080866"/>
<dbReference type="FunFam" id="3.90.770.10:FF:000001">
    <property type="entry name" value="3-hydroxy-3-methylglutaryl coenzyme A reductase"/>
    <property type="match status" value="1"/>
</dbReference>
<dbReference type="GO" id="GO:0015936">
    <property type="term" value="P:coenzyme A metabolic process"/>
    <property type="evidence" value="ECO:0007669"/>
    <property type="project" value="InterPro"/>
</dbReference>
<gene>
    <name evidence="7" type="ORF">H310_03816</name>
</gene>
<proteinExistence type="inferred from homology"/>
<dbReference type="Gene3D" id="1.10.3270.10">
    <property type="entry name" value="HMGR, N-terminal domain"/>
    <property type="match status" value="1"/>
</dbReference>
<dbReference type="InterPro" id="IPR009023">
    <property type="entry name" value="HMG_CoA_Rdtase_NAD(P)-bd_sf"/>
</dbReference>
<dbReference type="PROSITE" id="PS01192">
    <property type="entry name" value="HMG_COA_REDUCTASE_3"/>
    <property type="match status" value="1"/>
</dbReference>
<dbReference type="CDD" id="cd00643">
    <property type="entry name" value="HMG-CoA_reductase_classI"/>
    <property type="match status" value="1"/>
</dbReference>
<dbReference type="AlphaFoldDB" id="A0A024UDX5"/>
<dbReference type="RefSeq" id="XP_008866059.1">
    <property type="nucleotide sequence ID" value="XM_008867837.1"/>
</dbReference>
<reference evidence="7" key="1">
    <citation type="submission" date="2013-12" db="EMBL/GenBank/DDBJ databases">
        <title>The Genome Sequence of Aphanomyces invadans NJM9701.</title>
        <authorList>
            <consortium name="The Broad Institute Genomics Platform"/>
            <person name="Russ C."/>
            <person name="Tyler B."/>
            <person name="van West P."/>
            <person name="Dieguez-Uribeondo J."/>
            <person name="Young S.K."/>
            <person name="Zeng Q."/>
            <person name="Gargeya S."/>
            <person name="Fitzgerald M."/>
            <person name="Abouelleil A."/>
            <person name="Alvarado L."/>
            <person name="Chapman S.B."/>
            <person name="Gainer-Dewar J."/>
            <person name="Goldberg J."/>
            <person name="Griggs A."/>
            <person name="Gujja S."/>
            <person name="Hansen M."/>
            <person name="Howarth C."/>
            <person name="Imamovic A."/>
            <person name="Ireland A."/>
            <person name="Larimer J."/>
            <person name="McCowan C."/>
            <person name="Murphy C."/>
            <person name="Pearson M."/>
            <person name="Poon T.W."/>
            <person name="Priest M."/>
            <person name="Roberts A."/>
            <person name="Saif S."/>
            <person name="Shea T."/>
            <person name="Sykes S."/>
            <person name="Wortman J."/>
            <person name="Nusbaum C."/>
            <person name="Birren B."/>
        </authorList>
    </citation>
    <scope>NUCLEOTIDE SEQUENCE [LARGE SCALE GENOMIC DNA]</scope>
    <source>
        <strain evidence="7">NJM9701</strain>
    </source>
</reference>
<keyword evidence="5 6" id="KW-0472">Membrane</keyword>
<dbReference type="InterPro" id="IPR023074">
    <property type="entry name" value="HMG_CoA_Rdtase_cat_sf"/>
</dbReference>
<dbReference type="GO" id="GO:0016126">
    <property type="term" value="P:sterol biosynthetic process"/>
    <property type="evidence" value="ECO:0007669"/>
    <property type="project" value="TreeGrafter"/>
</dbReference>
<comment type="similarity">
    <text evidence="2 6">Belongs to the HMG-CoA reductase family.</text>
</comment>
<dbReference type="InterPro" id="IPR004554">
    <property type="entry name" value="HMG_CoA_Rdtase_eu_arc"/>
</dbReference>
<name>A0A024UDX5_9STRA</name>
<dbReference type="PANTHER" id="PTHR10572">
    <property type="entry name" value="3-HYDROXY-3-METHYLGLUTARYL-COENZYME A REDUCTASE"/>
    <property type="match status" value="1"/>
</dbReference>
<dbReference type="Gene3D" id="3.90.770.10">
    <property type="entry name" value="3-hydroxy-3-methylglutaryl-coenzyme A Reductase, Chain A, domain 2"/>
    <property type="match status" value="1"/>
</dbReference>
<dbReference type="Pfam" id="PF00368">
    <property type="entry name" value="HMG-CoA_red"/>
    <property type="match status" value="1"/>
</dbReference>
<comment type="pathway">
    <text evidence="6">Metabolic intermediate biosynthesis; (R)-mevalonate biosynthesis; (R)-mevalonate from acetyl-CoA: step 3/3.</text>
</comment>
<evidence type="ECO:0000256" key="2">
    <source>
        <dbReference type="ARBA" id="ARBA00007661"/>
    </source>
</evidence>
<keyword evidence="4 6" id="KW-0560">Oxidoreductase</keyword>
<dbReference type="FunFam" id="3.30.70.420:FF:000001">
    <property type="entry name" value="3-hydroxy-3-methylglutaryl coenzyme A reductase"/>
    <property type="match status" value="1"/>
</dbReference>
<evidence type="ECO:0000256" key="5">
    <source>
        <dbReference type="ARBA" id="ARBA00023136"/>
    </source>
</evidence>
<dbReference type="SUPFAM" id="SSF56542">
    <property type="entry name" value="Substrate-binding domain of HMG-CoA reductase"/>
    <property type="match status" value="1"/>
</dbReference>
<evidence type="ECO:0000256" key="1">
    <source>
        <dbReference type="ARBA" id="ARBA00004370"/>
    </source>
</evidence>
<comment type="subcellular location">
    <subcellularLocation>
        <location evidence="6">Endoplasmic reticulum membrane</location>
        <topology evidence="6">Multi-pass membrane protein</topology>
    </subcellularLocation>
    <subcellularLocation>
        <location evidence="1">Membrane</location>
    </subcellularLocation>
</comment>
<dbReference type="EC" id="1.1.1.34" evidence="6"/>
<feature type="transmembrane region" description="Helical" evidence="6">
    <location>
        <begin position="127"/>
        <end position="152"/>
    </location>
</feature>
<dbReference type="NCBIfam" id="TIGR00533">
    <property type="entry name" value="HMG_CoA_R_NADP"/>
    <property type="match status" value="1"/>
</dbReference>
<organism evidence="7">
    <name type="scientific">Aphanomyces invadans</name>
    <dbReference type="NCBI Taxonomy" id="157072"/>
    <lineage>
        <taxon>Eukaryota</taxon>
        <taxon>Sar</taxon>
        <taxon>Stramenopiles</taxon>
        <taxon>Oomycota</taxon>
        <taxon>Saprolegniomycetes</taxon>
        <taxon>Saprolegniales</taxon>
        <taxon>Verrucalvaceae</taxon>
        <taxon>Aphanomyces</taxon>
    </lineage>
</organism>
<keyword evidence="6" id="KW-0812">Transmembrane</keyword>
<feature type="transmembrane region" description="Helical" evidence="6">
    <location>
        <begin position="84"/>
        <end position="101"/>
    </location>
</feature>
<dbReference type="STRING" id="157072.A0A024UDX5"/>
<dbReference type="GO" id="GO:0004420">
    <property type="term" value="F:hydroxymethylglutaryl-CoA reductase (NADPH) activity"/>
    <property type="evidence" value="ECO:0007669"/>
    <property type="project" value="UniProtKB-EC"/>
</dbReference>
<dbReference type="InterPro" id="IPR009029">
    <property type="entry name" value="HMG_CoA_Rdtase_sub-bd_dom_sf"/>
</dbReference>
<dbReference type="GO" id="GO:0005789">
    <property type="term" value="C:endoplasmic reticulum membrane"/>
    <property type="evidence" value="ECO:0007669"/>
    <property type="project" value="UniProtKB-SubCell"/>
</dbReference>
<dbReference type="eggNOG" id="KOG2480">
    <property type="taxonomic scope" value="Eukaryota"/>
</dbReference>
<keyword evidence="6" id="KW-1133">Transmembrane helix</keyword>
<dbReference type="InterPro" id="IPR002202">
    <property type="entry name" value="HMG_CoA_Rdtase"/>
</dbReference>
<dbReference type="InterPro" id="IPR023282">
    <property type="entry name" value="HMG_CoA_Rdtase_N"/>
</dbReference>
<protein>
    <recommendedName>
        <fullName evidence="6">3-hydroxy-3-methylglutaryl coenzyme A reductase</fullName>
        <shortName evidence="6">HMG-CoA reductase</shortName>
        <ecNumber evidence="6">1.1.1.34</ecNumber>
    </recommendedName>
</protein>